<proteinExistence type="predicted"/>
<evidence type="ECO:0000313" key="2">
    <source>
        <dbReference type="EMBL" id="MFC4635961.1"/>
    </source>
</evidence>
<sequence length="164" mass="19137">MKKMLVTLLLLVSISSVISAQESAAVYKEALEIIENSPTFKELGIETYTTSQTTTSFGNQAYAFWLDDSTLEFPDRDFENYYGELYAPITIPAFKELRKKRRAKFVFVVTETEHNKFAIEILTFNRKKRAKYPKFYQGKSYSFLFRKDSENRVKLIHNLEIVSN</sequence>
<protein>
    <submittedName>
        <fullName evidence="2">Uncharacterized protein</fullName>
    </submittedName>
</protein>
<gene>
    <name evidence="2" type="ORF">ACFO3O_18765</name>
</gene>
<organism evidence="2 3">
    <name type="scientific">Dokdonia ponticola</name>
    <dbReference type="NCBI Taxonomy" id="2041041"/>
    <lineage>
        <taxon>Bacteria</taxon>
        <taxon>Pseudomonadati</taxon>
        <taxon>Bacteroidota</taxon>
        <taxon>Flavobacteriia</taxon>
        <taxon>Flavobacteriales</taxon>
        <taxon>Flavobacteriaceae</taxon>
        <taxon>Dokdonia</taxon>
    </lineage>
</organism>
<comment type="caution">
    <text evidence="2">The sequence shown here is derived from an EMBL/GenBank/DDBJ whole genome shotgun (WGS) entry which is preliminary data.</text>
</comment>
<feature type="signal peptide" evidence="1">
    <location>
        <begin position="1"/>
        <end position="20"/>
    </location>
</feature>
<dbReference type="Proteomes" id="UP001596043">
    <property type="component" value="Unassembled WGS sequence"/>
</dbReference>
<dbReference type="EMBL" id="JBHSFV010000013">
    <property type="protein sequence ID" value="MFC4635961.1"/>
    <property type="molecule type" value="Genomic_DNA"/>
</dbReference>
<dbReference type="RefSeq" id="WP_379981696.1">
    <property type="nucleotide sequence ID" value="NZ_JBHSFV010000013.1"/>
</dbReference>
<evidence type="ECO:0000313" key="3">
    <source>
        <dbReference type="Proteomes" id="UP001596043"/>
    </source>
</evidence>
<evidence type="ECO:0000256" key="1">
    <source>
        <dbReference type="SAM" id="SignalP"/>
    </source>
</evidence>
<feature type="chain" id="PRO_5047067732" evidence="1">
    <location>
        <begin position="21"/>
        <end position="164"/>
    </location>
</feature>
<keyword evidence="1" id="KW-0732">Signal</keyword>
<name>A0ABV9I2K5_9FLAO</name>
<reference evidence="3" key="1">
    <citation type="journal article" date="2019" name="Int. J. Syst. Evol. Microbiol.">
        <title>The Global Catalogue of Microorganisms (GCM) 10K type strain sequencing project: providing services to taxonomists for standard genome sequencing and annotation.</title>
        <authorList>
            <consortium name="The Broad Institute Genomics Platform"/>
            <consortium name="The Broad Institute Genome Sequencing Center for Infectious Disease"/>
            <person name="Wu L."/>
            <person name="Ma J."/>
        </authorList>
    </citation>
    <scope>NUCLEOTIDE SEQUENCE [LARGE SCALE GENOMIC DNA]</scope>
    <source>
        <strain evidence="3">YJ-61-S</strain>
    </source>
</reference>
<keyword evidence="3" id="KW-1185">Reference proteome</keyword>
<accession>A0ABV9I2K5</accession>